<evidence type="ECO:0000313" key="2">
    <source>
        <dbReference type="WBParaSite" id="JU765_v2.g17126.t1"/>
    </source>
</evidence>
<reference evidence="2" key="1">
    <citation type="submission" date="2022-11" db="UniProtKB">
        <authorList>
            <consortium name="WormBaseParasite"/>
        </authorList>
    </citation>
    <scope>IDENTIFICATION</scope>
</reference>
<proteinExistence type="predicted"/>
<dbReference type="Proteomes" id="UP000887576">
    <property type="component" value="Unplaced"/>
</dbReference>
<evidence type="ECO:0000313" key="1">
    <source>
        <dbReference type="Proteomes" id="UP000887576"/>
    </source>
</evidence>
<protein>
    <submittedName>
        <fullName evidence="2">Uncharacterized protein</fullName>
    </submittedName>
</protein>
<sequence length="615" mass="70262">MGRVDKVLNPRSAVLNHVEALKILRAVDFDVKAPGTQIIIKDKAESNNADEKLDLIRIGKLMSKKDELSEVLELRKELLEIQASKKAFEKAVEDGKIDPDYMPRFVPSGPLKKQIEKSKKPALKTPAKEDDSIWTKLKRTGPDVINREALKDLEENDVVVINSDDDEEKIVPKKKSKNVVLSDEEDEDMPEVSTVDEPQPSSSKAYEIEEKCEDLEEEYDFEKEKQLFSKAAERLLHEAGKPVIMFENGKVIAMTKETYSDLNTYPSLTNKFFTNDAADFYFGRKVSRDMKTLDEKWRDFILPSRPVETLGLDYVKYINDFTDQDLYFKNSVGKADVDFLKDPQFKAELSKIEQADHDLSSAFGLEPCSESELITSVTIPTRNALNALFSNADVDIINYDLEIKKQNSERIRQKKRVQHPQIKVSVDLKEKPLAASEIKYLNSSFNVGTQKTRSDEVSKDELFVLEQEVKGLKYGKFAHHNAVNGAMKYLRTQPSAYRSELSVFNAYKVLNKYQLTFLEKLNFINMAPKDVPNMLCLLDDMGLRFSKEQLANFQNDCVKLYPEGDDHRIALKIQSLNELPETETKSQKPEKSDDECSEKSSSSGKRKRTRKSSKK</sequence>
<accession>A0AC34QKE3</accession>
<dbReference type="WBParaSite" id="JU765_v2.g17126.t1">
    <property type="protein sequence ID" value="JU765_v2.g17126.t1"/>
    <property type="gene ID" value="JU765_v2.g17126"/>
</dbReference>
<name>A0AC34QKE3_9BILA</name>
<organism evidence="1 2">
    <name type="scientific">Panagrolaimus sp. JU765</name>
    <dbReference type="NCBI Taxonomy" id="591449"/>
    <lineage>
        <taxon>Eukaryota</taxon>
        <taxon>Metazoa</taxon>
        <taxon>Ecdysozoa</taxon>
        <taxon>Nematoda</taxon>
        <taxon>Chromadorea</taxon>
        <taxon>Rhabditida</taxon>
        <taxon>Tylenchina</taxon>
        <taxon>Panagrolaimomorpha</taxon>
        <taxon>Panagrolaimoidea</taxon>
        <taxon>Panagrolaimidae</taxon>
        <taxon>Panagrolaimus</taxon>
    </lineage>
</organism>